<comment type="caution">
    <text evidence="1">The sequence shown here is derived from an EMBL/GenBank/DDBJ whole genome shotgun (WGS) entry which is preliminary data.</text>
</comment>
<gene>
    <name evidence="1" type="ORF">LPJ66_000257</name>
</gene>
<name>A0ACC1IWT2_9FUNG</name>
<evidence type="ECO:0000313" key="1">
    <source>
        <dbReference type="EMBL" id="KAJ1902168.1"/>
    </source>
</evidence>
<protein>
    <submittedName>
        <fullName evidence="1">Uncharacterized protein</fullName>
    </submittedName>
</protein>
<sequence>MQSVSSWQNYRRKSTLGVSATMLYFWYFGSMLYGAFAVAKDLYIGLIIQPQLLSFFALINILQIYWYRYKFSKIKVALICAFLCAAYAGLHVGMWKATEKAIDRGQEGAVTFLGVLPAIVIAIGFFPEFYECFKEQSVEMSNFFIMLDMMGGIFSTISLAFDYTFDYIASITYLIVILLDFVLAAMKVYYYMRGTQGAGHRAEKASRSAENGASIASKRSIQKELASKGLEEC</sequence>
<keyword evidence="2" id="KW-1185">Reference proteome</keyword>
<organism evidence="1 2">
    <name type="scientific">Kickxella alabastrina</name>
    <dbReference type="NCBI Taxonomy" id="61397"/>
    <lineage>
        <taxon>Eukaryota</taxon>
        <taxon>Fungi</taxon>
        <taxon>Fungi incertae sedis</taxon>
        <taxon>Zoopagomycota</taxon>
        <taxon>Kickxellomycotina</taxon>
        <taxon>Kickxellomycetes</taxon>
        <taxon>Kickxellales</taxon>
        <taxon>Kickxellaceae</taxon>
        <taxon>Kickxella</taxon>
    </lineage>
</organism>
<proteinExistence type="predicted"/>
<dbReference type="Proteomes" id="UP001150581">
    <property type="component" value="Unassembled WGS sequence"/>
</dbReference>
<accession>A0ACC1IWT2</accession>
<reference evidence="1" key="1">
    <citation type="submission" date="2022-07" db="EMBL/GenBank/DDBJ databases">
        <title>Phylogenomic reconstructions and comparative analyses of Kickxellomycotina fungi.</title>
        <authorList>
            <person name="Reynolds N.K."/>
            <person name="Stajich J.E."/>
            <person name="Barry K."/>
            <person name="Grigoriev I.V."/>
            <person name="Crous P."/>
            <person name="Smith M.E."/>
        </authorList>
    </citation>
    <scope>NUCLEOTIDE SEQUENCE</scope>
    <source>
        <strain evidence="1">Benny 63K</strain>
    </source>
</reference>
<evidence type="ECO:0000313" key="2">
    <source>
        <dbReference type="Proteomes" id="UP001150581"/>
    </source>
</evidence>
<dbReference type="EMBL" id="JANBPG010000005">
    <property type="protein sequence ID" value="KAJ1902168.1"/>
    <property type="molecule type" value="Genomic_DNA"/>
</dbReference>